<dbReference type="InterPro" id="IPR002925">
    <property type="entry name" value="Dienelactn_hydro"/>
</dbReference>
<comment type="caution">
    <text evidence="2">The sequence shown here is derived from an EMBL/GenBank/DDBJ whole genome shotgun (WGS) entry which is preliminary data.</text>
</comment>
<accession>A0ABQ6CHX1</accession>
<dbReference type="SUPFAM" id="SSF53474">
    <property type="entry name" value="alpha/beta-Hydrolases"/>
    <property type="match status" value="1"/>
</dbReference>
<evidence type="ECO:0000313" key="3">
    <source>
        <dbReference type="Proteomes" id="UP001156882"/>
    </source>
</evidence>
<keyword evidence="3" id="KW-1185">Reference proteome</keyword>
<dbReference type="PANTHER" id="PTHR46623:SF6">
    <property type="entry name" value="ALPHA_BETA-HYDROLASES SUPERFAMILY PROTEIN"/>
    <property type="match status" value="1"/>
</dbReference>
<dbReference type="InterPro" id="IPR029058">
    <property type="entry name" value="AB_hydrolase_fold"/>
</dbReference>
<evidence type="ECO:0000259" key="1">
    <source>
        <dbReference type="Pfam" id="PF01738"/>
    </source>
</evidence>
<gene>
    <name evidence="2" type="ORF">GCM10007874_22540</name>
</gene>
<name>A0ABQ6CHX1_9HYPH</name>
<dbReference type="Gene3D" id="3.40.50.1820">
    <property type="entry name" value="alpha/beta hydrolase"/>
    <property type="match status" value="1"/>
</dbReference>
<dbReference type="PANTHER" id="PTHR46623">
    <property type="entry name" value="CARBOXYMETHYLENEBUTENOLIDASE-RELATED"/>
    <property type="match status" value="1"/>
</dbReference>
<reference evidence="3" key="1">
    <citation type="journal article" date="2019" name="Int. J. Syst. Evol. Microbiol.">
        <title>The Global Catalogue of Microorganisms (GCM) 10K type strain sequencing project: providing services to taxonomists for standard genome sequencing and annotation.</title>
        <authorList>
            <consortium name="The Broad Institute Genomics Platform"/>
            <consortium name="The Broad Institute Genome Sequencing Center for Infectious Disease"/>
            <person name="Wu L."/>
            <person name="Ma J."/>
        </authorList>
    </citation>
    <scope>NUCLEOTIDE SEQUENCE [LARGE SCALE GENOMIC DNA]</scope>
    <source>
        <strain evidence="3">NBRC 101365</strain>
    </source>
</reference>
<dbReference type="Proteomes" id="UP001156882">
    <property type="component" value="Unassembled WGS sequence"/>
</dbReference>
<dbReference type="Pfam" id="PF01738">
    <property type="entry name" value="DLH"/>
    <property type="match status" value="1"/>
</dbReference>
<sequence>MGERIKLTTADGFSLNTYKAIPNGKPKGGVVLLQEVWGLNNWIRSEVDRYAREGYLCIAPATMDRLEYGFESENYGSDHFAKVGQLMKSFDPAKALLDIEAAVKAAADGGKVGVTGYCFGGALSWRAAHAGLGLTAASGYYGGGVPNYIDLAPGIPIEVHYGENDTGIPLDQVEALRKRYPEVPVYLYPAGHGFCNSDRQVYDEASAKKANARTLAFFAQHLA</sequence>
<organism evidence="2 3">
    <name type="scientific">Labrys miyagiensis</name>
    <dbReference type="NCBI Taxonomy" id="346912"/>
    <lineage>
        <taxon>Bacteria</taxon>
        <taxon>Pseudomonadati</taxon>
        <taxon>Pseudomonadota</taxon>
        <taxon>Alphaproteobacteria</taxon>
        <taxon>Hyphomicrobiales</taxon>
        <taxon>Xanthobacteraceae</taxon>
        <taxon>Labrys</taxon>
    </lineage>
</organism>
<dbReference type="InterPro" id="IPR051049">
    <property type="entry name" value="Dienelactone_hydrolase-like"/>
</dbReference>
<protein>
    <submittedName>
        <fullName evidence="2">Carboxymethylenebutenolidase</fullName>
    </submittedName>
</protein>
<feature type="domain" description="Dienelactone hydrolase" evidence="1">
    <location>
        <begin position="16"/>
        <end position="221"/>
    </location>
</feature>
<dbReference type="EMBL" id="BSPC01000021">
    <property type="protein sequence ID" value="GLS19237.1"/>
    <property type="molecule type" value="Genomic_DNA"/>
</dbReference>
<dbReference type="RefSeq" id="WP_284312110.1">
    <property type="nucleotide sequence ID" value="NZ_BSPC01000021.1"/>
</dbReference>
<evidence type="ECO:0000313" key="2">
    <source>
        <dbReference type="EMBL" id="GLS19237.1"/>
    </source>
</evidence>
<proteinExistence type="predicted"/>